<dbReference type="Gene3D" id="2.130.10.10">
    <property type="entry name" value="YVTN repeat-like/Quinoprotein amine dehydrogenase"/>
    <property type="match status" value="1"/>
</dbReference>
<evidence type="ECO:0000256" key="4">
    <source>
        <dbReference type="ARBA" id="ARBA00022816"/>
    </source>
</evidence>
<dbReference type="AlphaFoldDB" id="A0A409YBW3"/>
<dbReference type="Pfam" id="PF08801">
    <property type="entry name" value="Nucleoporin_N"/>
    <property type="match status" value="1"/>
</dbReference>
<feature type="region of interest" description="Disordered" evidence="8">
    <location>
        <begin position="1"/>
        <end position="41"/>
    </location>
</feature>
<dbReference type="GO" id="GO:0006606">
    <property type="term" value="P:protein import into nucleus"/>
    <property type="evidence" value="ECO:0007669"/>
    <property type="project" value="TreeGrafter"/>
</dbReference>
<evidence type="ECO:0000259" key="9">
    <source>
        <dbReference type="Pfam" id="PF03177"/>
    </source>
</evidence>
<evidence type="ECO:0008006" key="13">
    <source>
        <dbReference type="Google" id="ProtNLM"/>
    </source>
</evidence>
<keyword evidence="12" id="KW-1185">Reference proteome</keyword>
<dbReference type="PANTHER" id="PTHR13405:SF11">
    <property type="entry name" value="NUCLEAR PORE COMPLEX PROTEIN NUP133"/>
    <property type="match status" value="1"/>
</dbReference>
<dbReference type="InterPro" id="IPR037624">
    <property type="entry name" value="Nup133-like"/>
</dbReference>
<accession>A0A409YBW3</accession>
<name>A0A409YBW3_9AGAR</name>
<evidence type="ECO:0000256" key="6">
    <source>
        <dbReference type="ARBA" id="ARBA00023010"/>
    </source>
</evidence>
<reference evidence="11 12" key="1">
    <citation type="journal article" date="2018" name="Evol. Lett.">
        <title>Horizontal gene cluster transfer increased hallucinogenic mushroom diversity.</title>
        <authorList>
            <person name="Reynolds H.T."/>
            <person name="Vijayakumar V."/>
            <person name="Gluck-Thaler E."/>
            <person name="Korotkin H.B."/>
            <person name="Matheny P.B."/>
            <person name="Slot J.C."/>
        </authorList>
    </citation>
    <scope>NUCLEOTIDE SEQUENCE [LARGE SCALE GENOMIC DNA]</scope>
    <source>
        <strain evidence="11 12">2629</strain>
    </source>
</reference>
<keyword evidence="4" id="KW-0509">mRNA transport</keyword>
<dbReference type="GO" id="GO:0031080">
    <property type="term" value="C:nuclear pore outer ring"/>
    <property type="evidence" value="ECO:0007669"/>
    <property type="project" value="TreeGrafter"/>
</dbReference>
<evidence type="ECO:0000256" key="3">
    <source>
        <dbReference type="ARBA" id="ARBA00022448"/>
    </source>
</evidence>
<evidence type="ECO:0000256" key="2">
    <source>
        <dbReference type="ARBA" id="ARBA00005569"/>
    </source>
</evidence>
<evidence type="ECO:0000313" key="11">
    <source>
        <dbReference type="EMBL" id="PPR00501.1"/>
    </source>
</evidence>
<dbReference type="InterPro" id="IPR014908">
    <property type="entry name" value="Nucleoporin_Nup133/Nup155_N"/>
</dbReference>
<dbReference type="GO" id="GO:0017056">
    <property type="term" value="F:structural constituent of nuclear pore"/>
    <property type="evidence" value="ECO:0007669"/>
    <property type="project" value="InterPro"/>
</dbReference>
<keyword evidence="7" id="KW-0539">Nucleus</keyword>
<comment type="subcellular location">
    <subcellularLocation>
        <location evidence="1">Nucleus envelope</location>
    </subcellularLocation>
</comment>
<comment type="caution">
    <text evidence="11">The sequence shown here is derived from an EMBL/GenBank/DDBJ whole genome shotgun (WGS) entry which is preliminary data.</text>
</comment>
<dbReference type="InterPro" id="IPR015943">
    <property type="entry name" value="WD40/YVTN_repeat-like_dom_sf"/>
</dbReference>
<protein>
    <recommendedName>
        <fullName evidence="13">Nucleoporin Nup133/Nup155-like C-terminal domain-containing protein</fullName>
    </recommendedName>
</protein>
<dbReference type="GO" id="GO:0000972">
    <property type="term" value="P:transcription-dependent tethering of RNA polymerase II gene DNA at nuclear periphery"/>
    <property type="evidence" value="ECO:0007669"/>
    <property type="project" value="TreeGrafter"/>
</dbReference>
<evidence type="ECO:0000256" key="8">
    <source>
        <dbReference type="SAM" id="MobiDB-lite"/>
    </source>
</evidence>
<keyword evidence="3" id="KW-0813">Transport</keyword>
<evidence type="ECO:0000256" key="1">
    <source>
        <dbReference type="ARBA" id="ARBA00004259"/>
    </source>
</evidence>
<dbReference type="Proteomes" id="UP000284842">
    <property type="component" value="Unassembled WGS sequence"/>
</dbReference>
<dbReference type="Gene3D" id="1.20.58.1380">
    <property type="match status" value="1"/>
</dbReference>
<proteinExistence type="inferred from homology"/>
<organism evidence="11 12">
    <name type="scientific">Panaeolus cyanescens</name>
    <dbReference type="NCBI Taxonomy" id="181874"/>
    <lineage>
        <taxon>Eukaryota</taxon>
        <taxon>Fungi</taxon>
        <taxon>Dikarya</taxon>
        <taxon>Basidiomycota</taxon>
        <taxon>Agaricomycotina</taxon>
        <taxon>Agaricomycetes</taxon>
        <taxon>Agaricomycetidae</taxon>
        <taxon>Agaricales</taxon>
        <taxon>Agaricineae</taxon>
        <taxon>Galeropsidaceae</taxon>
        <taxon>Panaeolus</taxon>
    </lineage>
</organism>
<sequence length="1193" mass="133737">MATFSPSPAPRRSGRLQQNRVASPPSRRPLAPGGSSRALGQSSSYLFNSETNSVASAMDIDERASIFTDRSFSRLHGDAIFAKTDEMNVSFYASLPLEVKQVLRSSDFTRDLYSGEIDTVTSFALVASSQTCFVWQHAQTIKGIPTCYIFPCPPGYQLPFHALVPQSQREPGLILVSSTGLIRFWDSVASGLAGGENFLTSQLEDFEIDESVTNLIRVDAQIYLISTSHGSLYRVSLASTGGKHHLSCRLFARPNPNSSFSRLIPSFLSSGSSSTVYSTKDKRRHIHAISVGLVASNGDRDVWVLANGWLQQWVLKSEGWEQLALDFDLNPFVTEFLEEREDVKRQGYGKGDKGIEVSDLTIFEDGHIAILISYSGEQAFSDVRRSYALLELRAMDTGMSIENFTMVPYQTTNQPGPPVHPRIQHLFSGSIVSVQFGDAVALCARNTDYRDRLELKQGVDRTLGVGVSTATNTLLILTATTMMKVTMDLEKIQNFRADTGRTHLLRSIMMQAILYGSSPVNPLRFSFPPDLNEDALMQAAEGLSTSVLRSDPDVVRQSPDMNAQLTGRKERLSWLIGFINENAVLGKMSQRTRQQIAMDAEKLYAAHQLWLSYNQFLSSPSTSGVLKEAVSAYMTDIHAPVHEDVMRSFFRNMVYDIGKLLKKVNDVVTSAIKKPDVKAAVLLPEAMRILIIVLQCAFQYRAYNLGVYGIDLPMLKPWSSRSYVVDSVLSILDLATKTLDSTSNIGRTAEQKQGDDILTQLPALAAVFFECVKERIASLESEGKEAYGEKEALVQRFSLLRPEILENLRRHGHEQAAFSLAEQYQDFASLVALCHRDKVYPPSSNPNAQRIESYIQRFKDDFTNELFQWYIQHGEVRTMFDPELEAQRGVYLDAFFKAHPNWAISWLNDLGKGRYEDAAMGLFKDASGTGNLEAKHLMLSFGKLSYLAQVQESDVSIEESTLNAFHDELDFISVHEALINEFKSALTSRARQPLDVQLDTIIKSKAKRLPERPAFTHIFKDLLRQLLQGKAVSIEDAVDLLTLKDNDSTPEDYTTALLLITRATNVPDARRISATRTVWRRIYLHDDWESIQKTDGVSDEELISRYQSTALFYTLLSLDLDTIPAVDPSESLVVPTLEEITSRWPGMSGDQVEMLQGDYAWEQDTLGELLLEDIYMRIQELAEQKRMMEGEED</sequence>
<dbReference type="InterPro" id="IPR007187">
    <property type="entry name" value="Nucleoporin_Nup133/Nup155_C"/>
</dbReference>
<dbReference type="PANTHER" id="PTHR13405">
    <property type="entry name" value="NUCLEAR PORE COMPLEX PROTEIN NUP133"/>
    <property type="match status" value="1"/>
</dbReference>
<evidence type="ECO:0000313" key="12">
    <source>
        <dbReference type="Proteomes" id="UP000284842"/>
    </source>
</evidence>
<comment type="similarity">
    <text evidence="2">Belongs to the nucleoporin Nup133 family.</text>
</comment>
<feature type="domain" description="Nucleoporin Nup133/Nup155-like N-terminal" evidence="10">
    <location>
        <begin position="83"/>
        <end position="366"/>
    </location>
</feature>
<keyword evidence="5" id="KW-0653">Protein transport</keyword>
<dbReference type="GO" id="GO:0016973">
    <property type="term" value="P:poly(A)+ mRNA export from nucleus"/>
    <property type="evidence" value="ECO:0007669"/>
    <property type="project" value="TreeGrafter"/>
</dbReference>
<dbReference type="EMBL" id="NHTK01001308">
    <property type="protein sequence ID" value="PPR00501.1"/>
    <property type="molecule type" value="Genomic_DNA"/>
</dbReference>
<feature type="domain" description="Nucleoporin Nup133/Nup155-like C-terminal" evidence="9">
    <location>
        <begin position="598"/>
        <end position="1172"/>
    </location>
</feature>
<dbReference type="SUPFAM" id="SSF117289">
    <property type="entry name" value="Nucleoporin domain"/>
    <property type="match status" value="1"/>
</dbReference>
<evidence type="ECO:0000259" key="10">
    <source>
        <dbReference type="Pfam" id="PF08801"/>
    </source>
</evidence>
<dbReference type="STRING" id="181874.A0A409YBW3"/>
<keyword evidence="6" id="KW-0811">Translocation</keyword>
<dbReference type="OrthoDB" id="103454at2759"/>
<evidence type="ECO:0000256" key="7">
    <source>
        <dbReference type="ARBA" id="ARBA00023242"/>
    </source>
</evidence>
<dbReference type="InParanoid" id="A0A409YBW3"/>
<dbReference type="FunCoup" id="A0A409YBW3">
    <property type="interactions" value="93"/>
</dbReference>
<gene>
    <name evidence="11" type="ORF">CVT24_005524</name>
</gene>
<evidence type="ECO:0000256" key="5">
    <source>
        <dbReference type="ARBA" id="ARBA00022927"/>
    </source>
</evidence>
<dbReference type="Pfam" id="PF03177">
    <property type="entry name" value="Nucleoporin_C"/>
    <property type="match status" value="1"/>
</dbReference>